<dbReference type="HOGENOM" id="CLU_087283_0_0_6"/>
<dbReference type="InterPro" id="IPR032349">
    <property type="entry name" value="DUF4865"/>
</dbReference>
<evidence type="ECO:0008006" key="3">
    <source>
        <dbReference type="Google" id="ProtNLM"/>
    </source>
</evidence>
<proteinExistence type="predicted"/>
<dbReference type="eggNOG" id="COG2329">
    <property type="taxonomic scope" value="Bacteria"/>
</dbReference>
<name>B2VD62_ERWT9</name>
<accession>B2VD62</accession>
<dbReference type="KEGG" id="eta:ETA_08040"/>
<sequence>MIAMQYRFRLPVDYDMSIITTRILENGHQFDNVPGLLLKVWCYSESNDPFCTDEPLYAPFYLWQDCSSMASFLTGGGFRRLMQDFGRPAIDSWLVQDFQPAAELVQSVFARRIITPVLPKADLAQCRHASETVAESTTQIVAWDVQRWRQLNFQLSPQPFTDDDSAERYRVGHLSISHHMTP</sequence>
<dbReference type="STRING" id="465817.ETA_08040"/>
<dbReference type="Proteomes" id="UP000001726">
    <property type="component" value="Chromosome"/>
</dbReference>
<evidence type="ECO:0000313" key="1">
    <source>
        <dbReference type="EMBL" id="CAO95850.1"/>
    </source>
</evidence>
<dbReference type="AlphaFoldDB" id="B2VD62"/>
<organism evidence="1 2">
    <name type="scientific">Erwinia tasmaniensis (strain DSM 17950 / CFBP 7177 / CIP 109463 / NCPPB 4357 / Et1/99)</name>
    <dbReference type="NCBI Taxonomy" id="465817"/>
    <lineage>
        <taxon>Bacteria</taxon>
        <taxon>Pseudomonadati</taxon>
        <taxon>Pseudomonadota</taxon>
        <taxon>Gammaproteobacteria</taxon>
        <taxon>Enterobacterales</taxon>
        <taxon>Erwiniaceae</taxon>
        <taxon>Erwinia</taxon>
    </lineage>
</organism>
<protein>
    <recommendedName>
        <fullName evidence="3">DUF4865 domain-containing protein</fullName>
    </recommendedName>
</protein>
<dbReference type="OrthoDB" id="2065010at2"/>
<dbReference type="RefSeq" id="WP_012440552.1">
    <property type="nucleotide sequence ID" value="NC_010694.1"/>
</dbReference>
<keyword evidence="2" id="KW-1185">Reference proteome</keyword>
<reference evidence="1 2" key="1">
    <citation type="journal article" date="2008" name="Environ. Microbiol.">
        <title>The genome of Erwinia tasmaniensis strain Et1/99, a non-pathogenic bacterium in the genus Erwinia.</title>
        <authorList>
            <person name="Kube M."/>
            <person name="Migdoll A.M."/>
            <person name="Mueller I."/>
            <person name="Kuhl H."/>
            <person name="Beck A."/>
            <person name="Reinhardt R."/>
            <person name="Geider K."/>
        </authorList>
    </citation>
    <scope>NUCLEOTIDE SEQUENCE [LARGE SCALE GENOMIC DNA]</scope>
    <source>
        <strain evidence="2">DSM 17950 / CFBP 7177 / CIP 109463 / NCPPB 4357 / Et1/99</strain>
    </source>
</reference>
<dbReference type="EMBL" id="CU468135">
    <property type="protein sequence ID" value="CAO95850.1"/>
    <property type="molecule type" value="Genomic_DNA"/>
</dbReference>
<dbReference type="Pfam" id="PF16157">
    <property type="entry name" value="DUF4865"/>
    <property type="match status" value="1"/>
</dbReference>
<gene>
    <name evidence="1" type="ordered locus">ETA_08040</name>
</gene>
<evidence type="ECO:0000313" key="2">
    <source>
        <dbReference type="Proteomes" id="UP000001726"/>
    </source>
</evidence>